<sequence>MQFSKSLLIATTALLSTAVADSIFAITGTGTLSSTSTEVKLQVQNGNVGDAPKCSGGLTGRAGLPLSGNIFCADGYSLSFTWSDAAQGIAATYATPTSPAFTYNVPNLGCDASDPKTCNFGFTNIFPSKKMARRSFQA</sequence>
<dbReference type="AlphaFoldDB" id="S3D034"/>
<reference evidence="2 3" key="1">
    <citation type="journal article" date="2013" name="BMC Genomics">
        <title>Genomics-driven discovery of the pneumocandin biosynthetic gene cluster in the fungus Glarea lozoyensis.</title>
        <authorList>
            <person name="Chen L."/>
            <person name="Yue Q."/>
            <person name="Zhang X."/>
            <person name="Xiang M."/>
            <person name="Wang C."/>
            <person name="Li S."/>
            <person name="Che Y."/>
            <person name="Ortiz-Lopez F.J."/>
            <person name="Bills G.F."/>
            <person name="Liu X."/>
            <person name="An Z."/>
        </authorList>
    </citation>
    <scope>NUCLEOTIDE SEQUENCE [LARGE SCALE GENOMIC DNA]</scope>
    <source>
        <strain evidence="3">ATCC 20868 / MF5171</strain>
    </source>
</reference>
<accession>S3D034</accession>
<feature type="signal peptide" evidence="1">
    <location>
        <begin position="1"/>
        <end position="20"/>
    </location>
</feature>
<keyword evidence="1" id="KW-0732">Signal</keyword>
<proteinExistence type="predicted"/>
<organism evidence="2 3">
    <name type="scientific">Glarea lozoyensis (strain ATCC 20868 / MF5171)</name>
    <dbReference type="NCBI Taxonomy" id="1116229"/>
    <lineage>
        <taxon>Eukaryota</taxon>
        <taxon>Fungi</taxon>
        <taxon>Dikarya</taxon>
        <taxon>Ascomycota</taxon>
        <taxon>Pezizomycotina</taxon>
        <taxon>Leotiomycetes</taxon>
        <taxon>Helotiales</taxon>
        <taxon>Helotiaceae</taxon>
        <taxon>Glarea</taxon>
    </lineage>
</organism>
<gene>
    <name evidence="2" type="ORF">GLAREA_11954</name>
</gene>
<name>S3D034_GLAL2</name>
<dbReference type="RefSeq" id="XP_008080927.1">
    <property type="nucleotide sequence ID" value="XM_008082736.1"/>
</dbReference>
<dbReference type="HOGENOM" id="CLU_1855449_0_0_1"/>
<dbReference type="GeneID" id="19470995"/>
<feature type="chain" id="PRO_5004507957" description="AA1-like domain-containing protein" evidence="1">
    <location>
        <begin position="21"/>
        <end position="138"/>
    </location>
</feature>
<keyword evidence="3" id="KW-1185">Reference proteome</keyword>
<dbReference type="EMBL" id="KE145360">
    <property type="protein sequence ID" value="EPE31872.1"/>
    <property type="molecule type" value="Genomic_DNA"/>
</dbReference>
<evidence type="ECO:0008006" key="4">
    <source>
        <dbReference type="Google" id="ProtNLM"/>
    </source>
</evidence>
<protein>
    <recommendedName>
        <fullName evidence="4">AA1-like domain-containing protein</fullName>
    </recommendedName>
</protein>
<evidence type="ECO:0000313" key="3">
    <source>
        <dbReference type="Proteomes" id="UP000016922"/>
    </source>
</evidence>
<evidence type="ECO:0000313" key="2">
    <source>
        <dbReference type="EMBL" id="EPE31872.1"/>
    </source>
</evidence>
<evidence type="ECO:0000256" key="1">
    <source>
        <dbReference type="SAM" id="SignalP"/>
    </source>
</evidence>
<dbReference type="KEGG" id="glz:GLAREA_11954"/>
<dbReference type="OrthoDB" id="3547328at2759"/>
<dbReference type="Proteomes" id="UP000016922">
    <property type="component" value="Unassembled WGS sequence"/>
</dbReference>